<dbReference type="InterPro" id="IPR036928">
    <property type="entry name" value="AS_sf"/>
</dbReference>
<dbReference type="InterPro" id="IPR020556">
    <property type="entry name" value="Amidase_CS"/>
</dbReference>
<dbReference type="PANTHER" id="PTHR46072">
    <property type="entry name" value="AMIDASE-RELATED-RELATED"/>
    <property type="match status" value="1"/>
</dbReference>
<evidence type="ECO:0000256" key="1">
    <source>
        <dbReference type="ARBA" id="ARBA00001311"/>
    </source>
</evidence>
<evidence type="ECO:0000313" key="6">
    <source>
        <dbReference type="EMBL" id="CAK9442331.1"/>
    </source>
</evidence>
<accession>A0ABP0ZXL5</accession>
<dbReference type="PROSITE" id="PS00571">
    <property type="entry name" value="AMIDASES"/>
    <property type="match status" value="1"/>
</dbReference>
<dbReference type="InterPro" id="IPR023631">
    <property type="entry name" value="Amidase_dom"/>
</dbReference>
<comment type="catalytic activity">
    <reaction evidence="1">
        <text>a monocarboxylic acid amide + H2O = a monocarboxylate + NH4(+)</text>
        <dbReference type="Rhea" id="RHEA:12020"/>
        <dbReference type="ChEBI" id="CHEBI:15377"/>
        <dbReference type="ChEBI" id="CHEBI:28938"/>
        <dbReference type="ChEBI" id="CHEBI:35757"/>
        <dbReference type="ChEBI" id="CHEBI:83628"/>
        <dbReference type="EC" id="3.5.1.4"/>
    </reaction>
</comment>
<dbReference type="RefSeq" id="XP_066833012.1">
    <property type="nucleotide sequence ID" value="XM_066976477.1"/>
</dbReference>
<name>A0ABP0ZXL5_9ASCO</name>
<evidence type="ECO:0000256" key="2">
    <source>
        <dbReference type="ARBA" id="ARBA00009199"/>
    </source>
</evidence>
<dbReference type="PANTHER" id="PTHR46072:SF4">
    <property type="entry name" value="AMIDASE C550.07-RELATED"/>
    <property type="match status" value="1"/>
</dbReference>
<evidence type="ECO:0000256" key="4">
    <source>
        <dbReference type="ARBA" id="ARBA00022801"/>
    </source>
</evidence>
<comment type="similarity">
    <text evidence="2">Belongs to the amidase family.</text>
</comment>
<sequence length="574" mass="64213">MVSFEQFLIQDPLDNYGDRELYNTKFKPLIEAYNKRLEESILDEYKITLPKSRDELIAEQFDAVDYLYSAKLLSEREFEITDTSATEIVAKIAAGEWTAVEVFTAYAKRATIAHQFTNCAHELFTQEGLERAKELDAYQKENDGKTVGPLHGLPISLKEFVSLEGKITHGGYAAFVENVAEKDSVTAHILRKLGAVFYIRTTQPLTLMQLDSENNYSGFTKNPFNLLLSSGGSSSGEGAVVSFGGSTLGVGSDIGGSIRSPAAFSGCHGFRPTTRRISNLGNVANYSGQESVSPVTGPLARSVADLELFMKAYINSGKPWDMDTWSLPKLWKDVAKPDVKQLTIAVVKDDGLVRVSPPIRRALAEVVAKLEAAGVKIIELKQKNSKLAYETVHKMYCCDGNYESRSLIAKSGEPIPRLTQWSLNYGEGAKMYNCAENRQLNMIRDDLRNEYNDYFVANNVDFILSPAYNNVAPHSGEIYNWSYTSIFNILDLPTLAFQTGLKQDPELDVWTEEDKNYTYRSDLEQLENENYKPDEFKGAPIALQLSARRYFDEELLAAGKAIIDDILKVDLFKH</sequence>
<dbReference type="Pfam" id="PF01425">
    <property type="entry name" value="Amidase"/>
    <property type="match status" value="1"/>
</dbReference>
<dbReference type="EC" id="3.5.1.4" evidence="3"/>
<dbReference type="SUPFAM" id="SSF75304">
    <property type="entry name" value="Amidase signature (AS) enzymes"/>
    <property type="match status" value="1"/>
</dbReference>
<dbReference type="GeneID" id="92211270"/>
<keyword evidence="4" id="KW-0378">Hydrolase</keyword>
<evidence type="ECO:0000259" key="5">
    <source>
        <dbReference type="Pfam" id="PF01425"/>
    </source>
</evidence>
<dbReference type="Proteomes" id="UP001497383">
    <property type="component" value="Chromosome 8"/>
</dbReference>
<evidence type="ECO:0000256" key="3">
    <source>
        <dbReference type="ARBA" id="ARBA00012922"/>
    </source>
</evidence>
<gene>
    <name evidence="6" type="ORF">LODBEIA_P60740</name>
</gene>
<keyword evidence="7" id="KW-1185">Reference proteome</keyword>
<dbReference type="EMBL" id="OZ022412">
    <property type="protein sequence ID" value="CAK9442331.1"/>
    <property type="molecule type" value="Genomic_DNA"/>
</dbReference>
<protein>
    <recommendedName>
        <fullName evidence="3">amidase</fullName>
        <ecNumber evidence="3">3.5.1.4</ecNumber>
    </recommendedName>
</protein>
<reference evidence="6 7" key="1">
    <citation type="submission" date="2024-03" db="EMBL/GenBank/DDBJ databases">
        <authorList>
            <person name="Brejova B."/>
        </authorList>
    </citation>
    <scope>NUCLEOTIDE SEQUENCE [LARGE SCALE GENOMIC DNA]</scope>
    <source>
        <strain evidence="6 7">CBS 14171</strain>
    </source>
</reference>
<organism evidence="6 7">
    <name type="scientific">Lodderomyces beijingensis</name>
    <dbReference type="NCBI Taxonomy" id="1775926"/>
    <lineage>
        <taxon>Eukaryota</taxon>
        <taxon>Fungi</taxon>
        <taxon>Dikarya</taxon>
        <taxon>Ascomycota</taxon>
        <taxon>Saccharomycotina</taxon>
        <taxon>Pichiomycetes</taxon>
        <taxon>Debaryomycetaceae</taxon>
        <taxon>Candida/Lodderomyces clade</taxon>
        <taxon>Lodderomyces</taxon>
    </lineage>
</organism>
<dbReference type="PIRSF" id="PIRSF001221">
    <property type="entry name" value="Amidase_fungi"/>
    <property type="match status" value="1"/>
</dbReference>
<feature type="domain" description="Amidase" evidence="5">
    <location>
        <begin position="101"/>
        <end position="556"/>
    </location>
</feature>
<proteinExistence type="inferred from homology"/>
<evidence type="ECO:0000313" key="7">
    <source>
        <dbReference type="Proteomes" id="UP001497383"/>
    </source>
</evidence>
<dbReference type="Gene3D" id="3.90.1300.10">
    <property type="entry name" value="Amidase signature (AS) domain"/>
    <property type="match status" value="1"/>
</dbReference>